<dbReference type="Proteomes" id="UP001292094">
    <property type="component" value="Unassembled WGS sequence"/>
</dbReference>
<evidence type="ECO:0000256" key="2">
    <source>
        <dbReference type="SAM" id="MobiDB-lite"/>
    </source>
</evidence>
<organism evidence="3 4">
    <name type="scientific">Petrolisthes manimaculis</name>
    <dbReference type="NCBI Taxonomy" id="1843537"/>
    <lineage>
        <taxon>Eukaryota</taxon>
        <taxon>Metazoa</taxon>
        <taxon>Ecdysozoa</taxon>
        <taxon>Arthropoda</taxon>
        <taxon>Crustacea</taxon>
        <taxon>Multicrustacea</taxon>
        <taxon>Malacostraca</taxon>
        <taxon>Eumalacostraca</taxon>
        <taxon>Eucarida</taxon>
        <taxon>Decapoda</taxon>
        <taxon>Pleocyemata</taxon>
        <taxon>Anomura</taxon>
        <taxon>Galatheoidea</taxon>
        <taxon>Porcellanidae</taxon>
        <taxon>Petrolisthes</taxon>
    </lineage>
</organism>
<name>A0AAE1PN87_9EUCA</name>
<feature type="region of interest" description="Disordered" evidence="2">
    <location>
        <begin position="1"/>
        <end position="117"/>
    </location>
</feature>
<feature type="coiled-coil region" evidence="1">
    <location>
        <begin position="387"/>
        <end position="435"/>
    </location>
</feature>
<gene>
    <name evidence="3" type="ORF">Pmani_018066</name>
</gene>
<sequence length="530" mass="59392">MDEMKHVPHNKAEKRPTQEKPDLQDVPPSKLLTTPRRSRSRPDNAECTSSTSGFEGETDKNFNEEASNLITPHQGNNDCESSKKSTETAENIDKMQPAGQVLDQKTMDTDQSTTNIPSCKKKLMSKEISSKIPLPTKTLKLPCQESVPVTNTGDKSLSVDANSMDVEDHNTHLVGENSNLEMLCKNISIKDGDIYRSMDTCKEVTVEKQQQAKCDNSMKEKDSTSAIMNTVEPIAESFGEGMDYGSGSDLNIKNDIQAEVEKIKKRRSTIGRASVARRSTVGGRQSMCSSIPVFSLEDQISRIDKNLPWASILGNIVDISLREACRRLEARYPEDECVSEMRVDLLTRSEALSGEVAFKLSGRPLDLSNIQEPLPNKTTCQTNNTMFAAYKNKINDLEQEYRKWKLLMKERKKACREAEGEYKEAKSDLMKIYEDQFSSLTSYHRTLLASWPNNQQYIQELQTVREKAVLMLTKVKHTTVGVSRLLTASKLQAERSYNAIEAETSAHLMKKPVKLLLASLTATNTDSADI</sequence>
<reference evidence="3" key="1">
    <citation type="submission" date="2023-11" db="EMBL/GenBank/DDBJ databases">
        <title>Genome assemblies of two species of porcelain crab, Petrolisthes cinctipes and Petrolisthes manimaculis (Anomura: Porcellanidae).</title>
        <authorList>
            <person name="Angst P."/>
        </authorList>
    </citation>
    <scope>NUCLEOTIDE SEQUENCE</scope>
    <source>
        <strain evidence="3">PB745_02</strain>
        <tissue evidence="3">Gill</tissue>
    </source>
</reference>
<dbReference type="EMBL" id="JAWZYT010001645">
    <property type="protein sequence ID" value="KAK4310375.1"/>
    <property type="molecule type" value="Genomic_DNA"/>
</dbReference>
<evidence type="ECO:0000256" key="1">
    <source>
        <dbReference type="SAM" id="Coils"/>
    </source>
</evidence>
<evidence type="ECO:0000313" key="4">
    <source>
        <dbReference type="Proteomes" id="UP001292094"/>
    </source>
</evidence>
<evidence type="ECO:0000313" key="3">
    <source>
        <dbReference type="EMBL" id="KAK4310375.1"/>
    </source>
</evidence>
<feature type="compositionally biased region" description="Polar residues" evidence="2">
    <location>
        <begin position="64"/>
        <end position="79"/>
    </location>
</feature>
<dbReference type="AlphaFoldDB" id="A0AAE1PN87"/>
<protein>
    <submittedName>
        <fullName evidence="3">Uncharacterized protein</fullName>
    </submittedName>
</protein>
<proteinExistence type="predicted"/>
<keyword evidence="1" id="KW-0175">Coiled coil</keyword>
<feature type="compositionally biased region" description="Basic and acidic residues" evidence="2">
    <location>
        <begin position="80"/>
        <end position="93"/>
    </location>
</feature>
<comment type="caution">
    <text evidence="3">The sequence shown here is derived from an EMBL/GenBank/DDBJ whole genome shotgun (WGS) entry which is preliminary data.</text>
</comment>
<keyword evidence="4" id="KW-1185">Reference proteome</keyword>
<feature type="compositionally biased region" description="Basic and acidic residues" evidence="2">
    <location>
        <begin position="1"/>
        <end position="23"/>
    </location>
</feature>
<accession>A0AAE1PN87</accession>